<dbReference type="Gene3D" id="3.40.50.2300">
    <property type="match status" value="2"/>
</dbReference>
<dbReference type="PANTHER" id="PTHR30146">
    <property type="entry name" value="LACI-RELATED TRANSCRIPTIONAL REPRESSOR"/>
    <property type="match status" value="1"/>
</dbReference>
<accession>A0A421BJ37</accession>
<dbReference type="EMBL" id="RCHI01000033">
    <property type="protein sequence ID" value="RLL61425.1"/>
    <property type="molecule type" value="Genomic_DNA"/>
</dbReference>
<dbReference type="Gene3D" id="1.10.260.40">
    <property type="entry name" value="lambda repressor-like DNA-binding domains"/>
    <property type="match status" value="1"/>
</dbReference>
<evidence type="ECO:0000259" key="4">
    <source>
        <dbReference type="PROSITE" id="PS50932"/>
    </source>
</evidence>
<dbReference type="PROSITE" id="PS50932">
    <property type="entry name" value="HTH_LACI_2"/>
    <property type="match status" value="1"/>
</dbReference>
<dbReference type="PROSITE" id="PS00356">
    <property type="entry name" value="HTH_LACI_1"/>
    <property type="match status" value="1"/>
</dbReference>
<feature type="domain" description="HTH lacI-type" evidence="4">
    <location>
        <begin position="10"/>
        <end position="62"/>
    </location>
</feature>
<dbReference type="Proteomes" id="UP000279673">
    <property type="component" value="Unassembled WGS sequence"/>
</dbReference>
<dbReference type="Pfam" id="PF00356">
    <property type="entry name" value="LacI"/>
    <property type="match status" value="1"/>
</dbReference>
<dbReference type="AlphaFoldDB" id="A0A421BJ37"/>
<dbReference type="RefSeq" id="WP_121535029.1">
    <property type="nucleotide sequence ID" value="NZ_RCHI01000033.1"/>
</dbReference>
<dbReference type="SUPFAM" id="SSF47413">
    <property type="entry name" value="lambda repressor-like DNA-binding domains"/>
    <property type="match status" value="1"/>
</dbReference>
<dbReference type="InterPro" id="IPR010982">
    <property type="entry name" value="Lambda_DNA-bd_dom_sf"/>
</dbReference>
<comment type="caution">
    <text evidence="5">The sequence shown here is derived from an EMBL/GenBank/DDBJ whole genome shotgun (WGS) entry which is preliminary data.</text>
</comment>
<dbReference type="SMART" id="SM00354">
    <property type="entry name" value="HTH_LACI"/>
    <property type="match status" value="1"/>
</dbReference>
<dbReference type="CDD" id="cd01392">
    <property type="entry name" value="HTH_LacI"/>
    <property type="match status" value="1"/>
</dbReference>
<evidence type="ECO:0000313" key="6">
    <source>
        <dbReference type="Proteomes" id="UP000279673"/>
    </source>
</evidence>
<dbReference type="InterPro" id="IPR046335">
    <property type="entry name" value="LacI/GalR-like_sensor"/>
</dbReference>
<name>A0A421BJ37_9RHOB</name>
<dbReference type="SUPFAM" id="SSF53822">
    <property type="entry name" value="Periplasmic binding protein-like I"/>
    <property type="match status" value="1"/>
</dbReference>
<proteinExistence type="predicted"/>
<evidence type="ECO:0000256" key="1">
    <source>
        <dbReference type="ARBA" id="ARBA00023015"/>
    </source>
</evidence>
<dbReference type="GO" id="GO:0003700">
    <property type="term" value="F:DNA-binding transcription factor activity"/>
    <property type="evidence" value="ECO:0007669"/>
    <property type="project" value="TreeGrafter"/>
</dbReference>
<dbReference type="InterPro" id="IPR028082">
    <property type="entry name" value="Peripla_BP_I"/>
</dbReference>
<sequence>MTGRRPKNGLREVAQLAGVSLATASRALSQPDRVSENVRKRIEEVCRQIDYVPNHTARGLSLKRSQMLGLIVPTTSNPLFAPTIDGVRMVLDEHGYNMVIDSAERDHVRELEMVRNLVAHGVDAIVTIMPTHLPELFDFVRKMNVPLVSAHHFSPGKSVPTVGYDNVAAITEMTDHILSLGHHRIAIFSGPGHTTPVIAERLEVIQARLAAAGLPPRPDWVIECDYEVAQMRRAARALIAPDDRPTAIICTGDQHAVSTLVEAQLLGLPVPEKLSVTGCNDVAIAELCNPQLTTQRLPYLELGQAACRLALDMLAGRDVPERTLLPHRMIIRGSTAAPTKGLSS</sequence>
<keyword evidence="6" id="KW-1185">Reference proteome</keyword>
<dbReference type="Pfam" id="PF13377">
    <property type="entry name" value="Peripla_BP_3"/>
    <property type="match status" value="1"/>
</dbReference>
<keyword evidence="2" id="KW-0238">DNA-binding</keyword>
<dbReference type="InterPro" id="IPR000843">
    <property type="entry name" value="HTH_LacI"/>
</dbReference>
<keyword evidence="3" id="KW-0804">Transcription</keyword>
<evidence type="ECO:0000256" key="3">
    <source>
        <dbReference type="ARBA" id="ARBA00023163"/>
    </source>
</evidence>
<evidence type="ECO:0000256" key="2">
    <source>
        <dbReference type="ARBA" id="ARBA00023125"/>
    </source>
</evidence>
<organism evidence="5 6">
    <name type="scientific">Paenirhodobacter hankyongi</name>
    <dbReference type="NCBI Taxonomy" id="2294033"/>
    <lineage>
        <taxon>Bacteria</taxon>
        <taxon>Pseudomonadati</taxon>
        <taxon>Pseudomonadota</taxon>
        <taxon>Alphaproteobacteria</taxon>
        <taxon>Rhodobacterales</taxon>
        <taxon>Rhodobacter group</taxon>
        <taxon>Paenirhodobacter</taxon>
    </lineage>
</organism>
<gene>
    <name evidence="5" type="ORF">DYS74_18115</name>
</gene>
<reference evidence="5 6" key="1">
    <citation type="submission" date="2018-10" db="EMBL/GenBank/DDBJ databases">
        <title>Rhodobacter sp . BO-81.</title>
        <authorList>
            <person name="Im W.T."/>
        </authorList>
    </citation>
    <scope>NUCLEOTIDE SEQUENCE [LARGE SCALE GENOMIC DNA]</scope>
    <source>
        <strain evidence="5 6">BO-81</strain>
    </source>
</reference>
<keyword evidence="1" id="KW-0805">Transcription regulation</keyword>
<dbReference type="GO" id="GO:0000976">
    <property type="term" value="F:transcription cis-regulatory region binding"/>
    <property type="evidence" value="ECO:0007669"/>
    <property type="project" value="TreeGrafter"/>
</dbReference>
<dbReference type="PANTHER" id="PTHR30146:SF138">
    <property type="entry name" value="TRANSCRIPTIONAL REGULATORY PROTEIN"/>
    <property type="match status" value="1"/>
</dbReference>
<protein>
    <submittedName>
        <fullName evidence="5">LacI family transcriptional regulator</fullName>
    </submittedName>
</protein>
<evidence type="ECO:0000313" key="5">
    <source>
        <dbReference type="EMBL" id="RLL61425.1"/>
    </source>
</evidence>